<dbReference type="CDD" id="cd05471">
    <property type="entry name" value="pepsin_like"/>
    <property type="match status" value="1"/>
</dbReference>
<dbReference type="FunFam" id="2.40.70.10:FF:000008">
    <property type="entry name" value="Cathepsin D"/>
    <property type="match status" value="1"/>
</dbReference>
<dbReference type="Proteomes" id="UP000663831">
    <property type="component" value="Unassembled WGS sequence"/>
</dbReference>
<evidence type="ECO:0000313" key="7">
    <source>
        <dbReference type="Proteomes" id="UP000663831"/>
    </source>
</evidence>
<feature type="domain" description="Peptidase A1" evidence="5">
    <location>
        <begin position="94"/>
        <end position="402"/>
    </location>
</feature>
<dbReference type="PROSITE" id="PS51767">
    <property type="entry name" value="PEPTIDASE_A1"/>
    <property type="match status" value="1"/>
</dbReference>
<feature type="disulfide bond" evidence="3">
    <location>
        <begin position="125"/>
        <end position="130"/>
    </location>
</feature>
<evidence type="ECO:0000256" key="1">
    <source>
        <dbReference type="ARBA" id="ARBA00007447"/>
    </source>
</evidence>
<evidence type="ECO:0000259" key="5">
    <source>
        <dbReference type="PROSITE" id="PS51767"/>
    </source>
</evidence>
<dbReference type="InterPro" id="IPR034164">
    <property type="entry name" value="Pepsin-like_dom"/>
</dbReference>
<name>A0A8H2XYL1_9AGAM</name>
<evidence type="ECO:0000313" key="6">
    <source>
        <dbReference type="EMBL" id="CAE6439542.1"/>
    </source>
</evidence>
<keyword evidence="3" id="KW-1015">Disulfide bond</keyword>
<dbReference type="InterPro" id="IPR021109">
    <property type="entry name" value="Peptidase_aspartic_dom_sf"/>
</dbReference>
<dbReference type="Gene3D" id="2.40.70.10">
    <property type="entry name" value="Acid Proteases"/>
    <property type="match status" value="2"/>
</dbReference>
<evidence type="ECO:0000256" key="2">
    <source>
        <dbReference type="PIRSR" id="PIRSR601461-1"/>
    </source>
</evidence>
<evidence type="ECO:0000256" key="3">
    <source>
        <dbReference type="PIRSR" id="PIRSR601461-2"/>
    </source>
</evidence>
<dbReference type="SUPFAM" id="SSF50630">
    <property type="entry name" value="Acid proteases"/>
    <property type="match status" value="1"/>
</dbReference>
<dbReference type="Pfam" id="PF00026">
    <property type="entry name" value="Asp"/>
    <property type="match status" value="1"/>
</dbReference>
<feature type="signal peptide" evidence="4">
    <location>
        <begin position="1"/>
        <end position="18"/>
    </location>
</feature>
<proteinExistence type="inferred from homology"/>
<accession>A0A8H2XYL1</accession>
<feature type="active site" evidence="2">
    <location>
        <position position="289"/>
    </location>
</feature>
<reference evidence="6" key="1">
    <citation type="submission" date="2021-01" db="EMBL/GenBank/DDBJ databases">
        <authorList>
            <person name="Kaushik A."/>
        </authorList>
    </citation>
    <scope>NUCLEOTIDE SEQUENCE</scope>
    <source>
        <strain evidence="6">AG3-1AP</strain>
    </source>
</reference>
<dbReference type="PANTHER" id="PTHR47966">
    <property type="entry name" value="BETA-SITE APP-CLEAVING ENZYME, ISOFORM A-RELATED"/>
    <property type="match status" value="1"/>
</dbReference>
<dbReference type="PRINTS" id="PR00792">
    <property type="entry name" value="PEPSIN"/>
</dbReference>
<comment type="similarity">
    <text evidence="1">Belongs to the peptidase A1 family.</text>
</comment>
<organism evidence="6 7">
    <name type="scientific">Rhizoctonia solani</name>
    <dbReference type="NCBI Taxonomy" id="456999"/>
    <lineage>
        <taxon>Eukaryota</taxon>
        <taxon>Fungi</taxon>
        <taxon>Dikarya</taxon>
        <taxon>Basidiomycota</taxon>
        <taxon>Agaricomycotina</taxon>
        <taxon>Agaricomycetes</taxon>
        <taxon>Cantharellales</taxon>
        <taxon>Ceratobasidiaceae</taxon>
        <taxon>Rhizoctonia</taxon>
    </lineage>
</organism>
<gene>
    <name evidence="6" type="ORF">RDB_LOCUS52225</name>
</gene>
<dbReference type="EMBL" id="CAJMWV010001524">
    <property type="protein sequence ID" value="CAE6439542.1"/>
    <property type="molecule type" value="Genomic_DNA"/>
</dbReference>
<dbReference type="PANTHER" id="PTHR47966:SF51">
    <property type="entry name" value="BETA-SITE APP-CLEAVING ENZYME, ISOFORM A-RELATED"/>
    <property type="match status" value="1"/>
</dbReference>
<keyword evidence="4" id="KW-0732">Signal</keyword>
<dbReference type="AlphaFoldDB" id="A0A8H2XYL1"/>
<comment type="caution">
    <text evidence="6">The sequence shown here is derived from an EMBL/GenBank/DDBJ whole genome shotgun (WGS) entry which is preliminary data.</text>
</comment>
<feature type="active site" evidence="2">
    <location>
        <position position="112"/>
    </location>
</feature>
<dbReference type="GO" id="GO:0006508">
    <property type="term" value="P:proteolysis"/>
    <property type="evidence" value="ECO:0007669"/>
    <property type="project" value="InterPro"/>
</dbReference>
<protein>
    <recommendedName>
        <fullName evidence="5">Peptidase A1 domain-containing protein</fullName>
    </recommendedName>
</protein>
<dbReference type="InterPro" id="IPR033121">
    <property type="entry name" value="PEPTIDASE_A1"/>
</dbReference>
<feature type="chain" id="PRO_5034323752" description="Peptidase A1 domain-containing protein" evidence="4">
    <location>
        <begin position="19"/>
        <end position="405"/>
    </location>
</feature>
<sequence>MLPFIALSILVAANSVFGVLPYSEGVSIQLHRRGLGLTKDGMVVPEALARETYRGAKRYSGINTAGQLKSSNSLFKRQNMRLKNVGSEANSALWAGAIEIGEPPQRFQVEFDTGSSDLWVFSSTCVAQGCSSDNKYDASQSSSGKRRGRTFSTQYAHYAGISGPVYADTVTVAGLSAEGQLFSSINRIRGTDEYYDTDGLMGLAFRPISQLEAPTFIDTLLSQGKISKPIFSMRLASDAGSEIYIGGSNPSKYTGEITYVPVESQSYWAVNGSASANGQEGYKGKMTIDSGSQIIFGPLDSVKDWWSKVPGFAPCPYVYCQGPGYFTFPCNNAPSVSLKFNGREFPIPADRMNLGFLPNNYSACVGAIAAARTPENAWLVGSSFLSTVYTVFDASESRVGFATPA</sequence>
<evidence type="ECO:0000256" key="4">
    <source>
        <dbReference type="SAM" id="SignalP"/>
    </source>
</evidence>
<dbReference type="InterPro" id="IPR001461">
    <property type="entry name" value="Aspartic_peptidase_A1"/>
</dbReference>
<dbReference type="GO" id="GO:0004190">
    <property type="term" value="F:aspartic-type endopeptidase activity"/>
    <property type="evidence" value="ECO:0007669"/>
    <property type="project" value="InterPro"/>
</dbReference>